<feature type="domain" description="GmrSD restriction endonucleases N-terminal" evidence="1">
    <location>
        <begin position="8"/>
        <end position="232"/>
    </location>
</feature>
<dbReference type="InParanoid" id="A0A395JMW6"/>
<keyword evidence="3" id="KW-1185">Reference proteome</keyword>
<dbReference type="InterPro" id="IPR004919">
    <property type="entry name" value="GmrSD_N"/>
</dbReference>
<dbReference type="Proteomes" id="UP000253083">
    <property type="component" value="Unassembled WGS sequence"/>
</dbReference>
<dbReference type="EMBL" id="QNRT01000001">
    <property type="protein sequence ID" value="RBP52980.1"/>
    <property type="molecule type" value="Genomic_DNA"/>
</dbReference>
<dbReference type="PANTHER" id="PTHR37292">
    <property type="entry name" value="VNG6097C"/>
    <property type="match status" value="1"/>
</dbReference>
<gene>
    <name evidence="2" type="ORF">DFR28_101364</name>
</gene>
<accession>A0A395JMW6</accession>
<evidence type="ECO:0000313" key="3">
    <source>
        <dbReference type="Proteomes" id="UP000253083"/>
    </source>
</evidence>
<dbReference type="Pfam" id="PF03235">
    <property type="entry name" value="GmrSD_N"/>
    <property type="match status" value="1"/>
</dbReference>
<organism evidence="2 3">
    <name type="scientific">Arenicella xantha</name>
    <dbReference type="NCBI Taxonomy" id="644221"/>
    <lineage>
        <taxon>Bacteria</taxon>
        <taxon>Pseudomonadati</taxon>
        <taxon>Pseudomonadota</taxon>
        <taxon>Gammaproteobacteria</taxon>
        <taxon>Arenicellales</taxon>
        <taxon>Arenicellaceae</taxon>
        <taxon>Arenicella</taxon>
    </lineage>
</organism>
<comment type="caution">
    <text evidence="2">The sequence shown here is derived from an EMBL/GenBank/DDBJ whole genome shotgun (WGS) entry which is preliminary data.</text>
</comment>
<proteinExistence type="predicted"/>
<dbReference type="RefSeq" id="WP_113952591.1">
    <property type="nucleotide sequence ID" value="NZ_QNRT01000001.1"/>
</dbReference>
<protein>
    <recommendedName>
        <fullName evidence="1">GmrSD restriction endonucleases N-terminal domain-containing protein</fullName>
    </recommendedName>
</protein>
<dbReference type="PANTHER" id="PTHR37292:SF2">
    <property type="entry name" value="DUF262 DOMAIN-CONTAINING PROTEIN"/>
    <property type="match status" value="1"/>
</dbReference>
<evidence type="ECO:0000313" key="2">
    <source>
        <dbReference type="EMBL" id="RBP52980.1"/>
    </source>
</evidence>
<dbReference type="OrthoDB" id="7802453at2"/>
<dbReference type="AlphaFoldDB" id="A0A395JMW6"/>
<sequence>MEARNRPLKDWFSEIRNGYLALPRFQRHEAWSHKQVGALLDTVLNQLPAGAVLTLDVGDKKPFISRAVVGAPDLHDKETAYLLDGQQRLTALWRSLHDGYENRNFFVKVSDDGSFSTESVGRWLHKSNKVYPLWADEAKEQWSRNLIPLTLLCPNLENGTKVNDWAKSAGSNSDEVLELVSLVGTLKELISSFNIPFLSLKKETSKDVALDVFIKMNTSSSPLTAYDIVVAQVEAGTGQSLHDLVDEVKEAAPFAENYLHPADWALAVGALLQDKTTTKSVYLEPDFSAALIKNWEDVKRGIRRATEFLREQHIYDNQRLATDVVLYPLAALWSKVSDGGDSEGEARVILKKYLWRAFFTERYEKTSATRALVDFKDLSNLLKGESVKSPIIFDSTLFPLPEQEELKTAGWPKRRDRLPRAMLALSLNSGAFDFADGSQLSSENIGKREYHHLFPDAWLTSRGVESNEIYLALNCALVTWKTNRTMAAKAPSVYMEERMKVGSDEIMRRLNAHYIPMKELMLDDYETFLDARATEMHKAILKVCE</sequence>
<evidence type="ECO:0000259" key="1">
    <source>
        <dbReference type="Pfam" id="PF03235"/>
    </source>
</evidence>
<reference evidence="2 3" key="1">
    <citation type="submission" date="2018-06" db="EMBL/GenBank/DDBJ databases">
        <title>Genomic Encyclopedia of Type Strains, Phase IV (KMG-IV): sequencing the most valuable type-strain genomes for metagenomic binning, comparative biology and taxonomic classification.</title>
        <authorList>
            <person name="Goeker M."/>
        </authorList>
    </citation>
    <scope>NUCLEOTIDE SEQUENCE [LARGE SCALE GENOMIC DNA]</scope>
    <source>
        <strain evidence="2 3">DSM 24032</strain>
    </source>
</reference>
<name>A0A395JMW6_9GAMM</name>